<keyword evidence="3" id="KW-1185">Reference proteome</keyword>
<dbReference type="PROSITE" id="PS50011">
    <property type="entry name" value="PROTEIN_KINASE_DOM"/>
    <property type="match status" value="1"/>
</dbReference>
<gene>
    <name evidence="2" type="ORF">C8A05DRAFT_16387</name>
</gene>
<dbReference type="SUPFAM" id="SSF56112">
    <property type="entry name" value="Protein kinase-like (PK-like)"/>
    <property type="match status" value="1"/>
</dbReference>
<sequence length="410" mass="44987">MLSFSRPGCVKTGVEGCVFAFGSTTGESYLFIRDLADGAQSTAQLVVDLATNETVVRKVSRHKKPLDSAQDLTKMRPDREARILAHLNDIIRNPTEPLPESFTPRWTTCISQEDLPVLSSGPNPKLECTRVSYWKLCNSGTLGDWLWGYGPDWMPVSMVARCIAQVSETLHVMYTAGPECIFHCDLHLHNVFVHFDSGSPWALPDFYLGDFGLARTASETKAESEAIYGDGDIAALLDSPPPGAAQLNHRRRWDMARFFSTLSDAVRFPIPDIGSVLAPPAPPTPPSPGKEPLVMTKQETGLQRLLMIIKFIDSQDQLLAAQNPRSRPPSLVEVVREAKKLESAALIEEQGSKKFELFMAPTREKAKGMAKGDPFIFTGGQGLAPGGRKALAAKYGDAKIEGPWTVMECE</sequence>
<dbReference type="Proteomes" id="UP001303889">
    <property type="component" value="Unassembled WGS sequence"/>
</dbReference>
<dbReference type="InterPro" id="IPR011009">
    <property type="entry name" value="Kinase-like_dom_sf"/>
</dbReference>
<dbReference type="GO" id="GO:0004672">
    <property type="term" value="F:protein kinase activity"/>
    <property type="evidence" value="ECO:0007669"/>
    <property type="project" value="InterPro"/>
</dbReference>
<reference evidence="2" key="2">
    <citation type="submission" date="2023-05" db="EMBL/GenBank/DDBJ databases">
        <authorList>
            <consortium name="Lawrence Berkeley National Laboratory"/>
            <person name="Steindorff A."/>
            <person name="Hensen N."/>
            <person name="Bonometti L."/>
            <person name="Westerberg I."/>
            <person name="Brannstrom I.O."/>
            <person name="Guillou S."/>
            <person name="Cros-Aarteil S."/>
            <person name="Calhoun S."/>
            <person name="Haridas S."/>
            <person name="Kuo A."/>
            <person name="Mondo S."/>
            <person name="Pangilinan J."/>
            <person name="Riley R."/>
            <person name="Labutti K."/>
            <person name="Andreopoulos B."/>
            <person name="Lipzen A."/>
            <person name="Chen C."/>
            <person name="Yanf M."/>
            <person name="Daum C."/>
            <person name="Ng V."/>
            <person name="Clum A."/>
            <person name="Ohm R."/>
            <person name="Martin F."/>
            <person name="Silar P."/>
            <person name="Natvig D."/>
            <person name="Lalanne C."/>
            <person name="Gautier V."/>
            <person name="Ament-Velasquez S.L."/>
            <person name="Kruys A."/>
            <person name="Hutchinson M.I."/>
            <person name="Powell A.J."/>
            <person name="Barry K."/>
            <person name="Miller A.N."/>
            <person name="Grigoriev I.V."/>
            <person name="Debuchy R."/>
            <person name="Gladieux P."/>
            <person name="Thoren M.H."/>
            <person name="Johannesson H."/>
        </authorList>
    </citation>
    <scope>NUCLEOTIDE SEQUENCE</scope>
    <source>
        <strain evidence="2">CBS 103.79</strain>
    </source>
</reference>
<protein>
    <recommendedName>
        <fullName evidence="1">Protein kinase domain-containing protein</fullName>
    </recommendedName>
</protein>
<evidence type="ECO:0000259" key="1">
    <source>
        <dbReference type="PROSITE" id="PS50011"/>
    </source>
</evidence>
<evidence type="ECO:0000313" key="3">
    <source>
        <dbReference type="Proteomes" id="UP001303889"/>
    </source>
</evidence>
<feature type="domain" description="Protein kinase" evidence="1">
    <location>
        <begin position="29"/>
        <end position="376"/>
    </location>
</feature>
<dbReference type="GO" id="GO:0005524">
    <property type="term" value="F:ATP binding"/>
    <property type="evidence" value="ECO:0007669"/>
    <property type="project" value="InterPro"/>
</dbReference>
<organism evidence="2 3">
    <name type="scientific">Staphylotrichum tortipilum</name>
    <dbReference type="NCBI Taxonomy" id="2831512"/>
    <lineage>
        <taxon>Eukaryota</taxon>
        <taxon>Fungi</taxon>
        <taxon>Dikarya</taxon>
        <taxon>Ascomycota</taxon>
        <taxon>Pezizomycotina</taxon>
        <taxon>Sordariomycetes</taxon>
        <taxon>Sordariomycetidae</taxon>
        <taxon>Sordariales</taxon>
        <taxon>Chaetomiaceae</taxon>
        <taxon>Staphylotrichum</taxon>
    </lineage>
</organism>
<name>A0AAN6MKA8_9PEZI</name>
<evidence type="ECO:0000313" key="2">
    <source>
        <dbReference type="EMBL" id="KAK3901433.1"/>
    </source>
</evidence>
<accession>A0AAN6MKA8</accession>
<comment type="caution">
    <text evidence="2">The sequence shown here is derived from an EMBL/GenBank/DDBJ whole genome shotgun (WGS) entry which is preliminary data.</text>
</comment>
<dbReference type="InterPro" id="IPR000719">
    <property type="entry name" value="Prot_kinase_dom"/>
</dbReference>
<dbReference type="Gene3D" id="1.10.510.10">
    <property type="entry name" value="Transferase(Phosphotransferase) domain 1"/>
    <property type="match status" value="1"/>
</dbReference>
<dbReference type="EMBL" id="MU855580">
    <property type="protein sequence ID" value="KAK3901433.1"/>
    <property type="molecule type" value="Genomic_DNA"/>
</dbReference>
<proteinExistence type="predicted"/>
<dbReference type="AlphaFoldDB" id="A0AAN6MKA8"/>
<reference evidence="2" key="1">
    <citation type="journal article" date="2023" name="Mol. Phylogenet. Evol.">
        <title>Genome-scale phylogeny and comparative genomics of the fungal order Sordariales.</title>
        <authorList>
            <person name="Hensen N."/>
            <person name="Bonometti L."/>
            <person name="Westerberg I."/>
            <person name="Brannstrom I.O."/>
            <person name="Guillou S."/>
            <person name="Cros-Aarteil S."/>
            <person name="Calhoun S."/>
            <person name="Haridas S."/>
            <person name="Kuo A."/>
            <person name="Mondo S."/>
            <person name="Pangilinan J."/>
            <person name="Riley R."/>
            <person name="LaButti K."/>
            <person name="Andreopoulos B."/>
            <person name="Lipzen A."/>
            <person name="Chen C."/>
            <person name="Yan M."/>
            <person name="Daum C."/>
            <person name="Ng V."/>
            <person name="Clum A."/>
            <person name="Steindorff A."/>
            <person name="Ohm R.A."/>
            <person name="Martin F."/>
            <person name="Silar P."/>
            <person name="Natvig D.O."/>
            <person name="Lalanne C."/>
            <person name="Gautier V."/>
            <person name="Ament-Velasquez S.L."/>
            <person name="Kruys A."/>
            <person name="Hutchinson M.I."/>
            <person name="Powell A.J."/>
            <person name="Barry K."/>
            <person name="Miller A.N."/>
            <person name="Grigoriev I.V."/>
            <person name="Debuchy R."/>
            <person name="Gladieux P."/>
            <person name="Hiltunen Thoren M."/>
            <person name="Johannesson H."/>
        </authorList>
    </citation>
    <scope>NUCLEOTIDE SEQUENCE</scope>
    <source>
        <strain evidence="2">CBS 103.79</strain>
    </source>
</reference>